<dbReference type="EMBL" id="CAMGYJ010000011">
    <property type="protein sequence ID" value="CAI0628190.1"/>
    <property type="molecule type" value="Genomic_DNA"/>
</dbReference>
<dbReference type="PRINTS" id="PR00019">
    <property type="entry name" value="LEURICHRPT"/>
</dbReference>
<evidence type="ECO:0000313" key="13">
    <source>
        <dbReference type="EMBL" id="CAI0628190.1"/>
    </source>
</evidence>
<dbReference type="AlphaFoldDB" id="A0AAV0S5V7"/>
<keyword evidence="4" id="KW-0732">Signal</keyword>
<evidence type="ECO:0000256" key="9">
    <source>
        <dbReference type="ARBA" id="ARBA00023136"/>
    </source>
</evidence>
<keyword evidence="3" id="KW-0812">Transmembrane</keyword>
<evidence type="ECO:0000313" key="14">
    <source>
        <dbReference type="Proteomes" id="UP001154282"/>
    </source>
</evidence>
<name>A0AAV0S5V7_9ROSI</name>
<reference evidence="13" key="1">
    <citation type="submission" date="2022-08" db="EMBL/GenBank/DDBJ databases">
        <authorList>
            <person name="Gutierrez-Valencia J."/>
        </authorList>
    </citation>
    <scope>NUCLEOTIDE SEQUENCE</scope>
</reference>
<dbReference type="SUPFAM" id="SSF52058">
    <property type="entry name" value="L domain-like"/>
    <property type="match status" value="1"/>
</dbReference>
<evidence type="ECO:0000256" key="10">
    <source>
        <dbReference type="ARBA" id="ARBA00023170"/>
    </source>
</evidence>
<comment type="caution">
    <text evidence="13">The sequence shown here is derived from an EMBL/GenBank/DDBJ whole genome shotgun (WGS) entry which is preliminary data.</text>
</comment>
<dbReference type="InterPro" id="IPR032675">
    <property type="entry name" value="LRR_dom_sf"/>
</dbReference>
<protein>
    <recommendedName>
        <fullName evidence="12">Leucine-rich repeat-containing N-terminal plant-type domain-containing protein</fullName>
    </recommendedName>
</protein>
<evidence type="ECO:0000256" key="7">
    <source>
        <dbReference type="ARBA" id="ARBA00022840"/>
    </source>
</evidence>
<evidence type="ECO:0000256" key="2">
    <source>
        <dbReference type="ARBA" id="ARBA00022614"/>
    </source>
</evidence>
<gene>
    <name evidence="13" type="ORF">LITE_LOCUS51557</name>
</gene>
<evidence type="ECO:0000256" key="1">
    <source>
        <dbReference type="ARBA" id="ARBA00004479"/>
    </source>
</evidence>
<evidence type="ECO:0000256" key="6">
    <source>
        <dbReference type="ARBA" id="ARBA00022741"/>
    </source>
</evidence>
<keyword evidence="14" id="KW-1185">Reference proteome</keyword>
<keyword evidence="10" id="KW-0675">Receptor</keyword>
<dbReference type="FunFam" id="3.80.10.10:FF:000101">
    <property type="entry name" value="LRR receptor-like serine/threonine-protein kinase ERECTA"/>
    <property type="match status" value="1"/>
</dbReference>
<dbReference type="Pfam" id="PF08263">
    <property type="entry name" value="LRRNT_2"/>
    <property type="match status" value="1"/>
</dbReference>
<keyword evidence="11" id="KW-0325">Glycoprotein</keyword>
<keyword evidence="8" id="KW-1133">Transmembrane helix</keyword>
<dbReference type="PROSITE" id="PS51450">
    <property type="entry name" value="LRR"/>
    <property type="match status" value="1"/>
</dbReference>
<dbReference type="Pfam" id="PF00560">
    <property type="entry name" value="LRR_1"/>
    <property type="match status" value="1"/>
</dbReference>
<evidence type="ECO:0000256" key="5">
    <source>
        <dbReference type="ARBA" id="ARBA00022737"/>
    </source>
</evidence>
<keyword evidence="9" id="KW-0472">Membrane</keyword>
<dbReference type="Pfam" id="PF13855">
    <property type="entry name" value="LRR_8"/>
    <property type="match status" value="1"/>
</dbReference>
<sequence>MIGTAGGGSNGLSDWKDSSSSHCSFSGVTCDEDGEVVSLDVSYQNLTGSLPPEIGILRSLSKINISGNNIDGGIPPEISNCTSLISLDFSRNNLSGEIPRGMDQLKDLNHLDLSENQLTGGVPSEMQYMSSLTSLNLSGNKLSGRVPNSGQLLMFDESSYAGNSGLCFSYNGTCSSQKAKANAIENAGHKTTTCFSTLKLVIIVLSLCYQLVQCW</sequence>
<dbReference type="GO" id="GO:0016020">
    <property type="term" value="C:membrane"/>
    <property type="evidence" value="ECO:0007669"/>
    <property type="project" value="UniProtKB-SubCell"/>
</dbReference>
<keyword evidence="2" id="KW-0433">Leucine-rich repeat</keyword>
<organism evidence="13 14">
    <name type="scientific">Linum tenue</name>
    <dbReference type="NCBI Taxonomy" id="586396"/>
    <lineage>
        <taxon>Eukaryota</taxon>
        <taxon>Viridiplantae</taxon>
        <taxon>Streptophyta</taxon>
        <taxon>Embryophyta</taxon>
        <taxon>Tracheophyta</taxon>
        <taxon>Spermatophyta</taxon>
        <taxon>Magnoliopsida</taxon>
        <taxon>eudicotyledons</taxon>
        <taxon>Gunneridae</taxon>
        <taxon>Pentapetalae</taxon>
        <taxon>rosids</taxon>
        <taxon>fabids</taxon>
        <taxon>Malpighiales</taxon>
        <taxon>Linaceae</taxon>
        <taxon>Linum</taxon>
    </lineage>
</organism>
<evidence type="ECO:0000256" key="8">
    <source>
        <dbReference type="ARBA" id="ARBA00022989"/>
    </source>
</evidence>
<keyword evidence="6" id="KW-0547">Nucleotide-binding</keyword>
<proteinExistence type="predicted"/>
<evidence type="ECO:0000259" key="12">
    <source>
        <dbReference type="Pfam" id="PF08263"/>
    </source>
</evidence>
<dbReference type="Proteomes" id="UP001154282">
    <property type="component" value="Unassembled WGS sequence"/>
</dbReference>
<dbReference type="InterPro" id="IPR013210">
    <property type="entry name" value="LRR_N_plant-typ"/>
</dbReference>
<evidence type="ECO:0000256" key="11">
    <source>
        <dbReference type="ARBA" id="ARBA00023180"/>
    </source>
</evidence>
<dbReference type="GO" id="GO:0005524">
    <property type="term" value="F:ATP binding"/>
    <property type="evidence" value="ECO:0007669"/>
    <property type="project" value="UniProtKB-KW"/>
</dbReference>
<dbReference type="Gene3D" id="3.80.10.10">
    <property type="entry name" value="Ribonuclease Inhibitor"/>
    <property type="match status" value="1"/>
</dbReference>
<comment type="subcellular location">
    <subcellularLocation>
        <location evidence="1">Membrane</location>
        <topology evidence="1">Single-pass type I membrane protein</topology>
    </subcellularLocation>
</comment>
<dbReference type="PANTHER" id="PTHR48065:SF75">
    <property type="entry name" value="LEUCINE-RICH REPEAT-CONTAINING N-TERMINAL PLANT-TYPE DOMAIN-CONTAINING PROTEIN"/>
    <property type="match status" value="1"/>
</dbReference>
<keyword evidence="7" id="KW-0067">ATP-binding</keyword>
<dbReference type="PANTHER" id="PTHR48065">
    <property type="entry name" value="OS10G0469600 PROTEIN"/>
    <property type="match status" value="1"/>
</dbReference>
<keyword evidence="5" id="KW-0677">Repeat</keyword>
<dbReference type="InterPro" id="IPR001611">
    <property type="entry name" value="Leu-rich_rpt"/>
</dbReference>
<accession>A0AAV0S5V7</accession>
<feature type="domain" description="Leucine-rich repeat-containing N-terminal plant-type" evidence="12">
    <location>
        <begin position="12"/>
        <end position="31"/>
    </location>
</feature>
<evidence type="ECO:0000256" key="3">
    <source>
        <dbReference type="ARBA" id="ARBA00022692"/>
    </source>
</evidence>
<evidence type="ECO:0000256" key="4">
    <source>
        <dbReference type="ARBA" id="ARBA00022729"/>
    </source>
</evidence>